<evidence type="ECO:0000256" key="1">
    <source>
        <dbReference type="PROSITE-ProRule" id="PRU00047"/>
    </source>
</evidence>
<feature type="compositionally biased region" description="Acidic residues" evidence="2">
    <location>
        <begin position="396"/>
        <end position="405"/>
    </location>
</feature>
<keyword evidence="1" id="KW-0863">Zinc-finger</keyword>
<accession>A0A2H3C051</accession>
<sequence length="510" mass="58121">MCYQHKDHLSLENRELDQQKQVNQKRSNCGKNLFPFPLLDEDQVVLVFLVPQILSELPLYFIPPFHGNITMAQSMPGLNEKSMPRFEKSTDPEELERFFMRLEELFDKYIKMEKQWKVLDHFAKGTYEEFKKDVLSSYDGTLAGDCDAMQELKQLIRRYRLSLIQEKSEYMSFKQEFQVLAVLRMEWLNPPVGKISRDPANPYTLEKVMASGLDVLQAFVEQQKTITSFLQQQQQQMQAQQYNPYNAHPAPSGFGGVPRPINSGASLLNWLDCWFCGESGHLNAECLMRMDYLNTGKIVMNVLITGSSAPGLLNVTGSLATLLQEKQDLEYETSRELPIEEERKQGFSKHSIKAGGNQNKTSGVDRSGSSSPLEDINKNQKKTSGAIKEKQRVTIEDVEDSEDDEPALKSKQVWMDPAPKVIPTLQVVVPCVPKDFFSLWDKVKVAGEGGPEKKKDFKRGYTPYPSDLKEPAYKIRALIQEQGDRAEVMERVMNMKVLITVGKLLSLSKL</sequence>
<evidence type="ECO:0000259" key="3">
    <source>
        <dbReference type="PROSITE" id="PS50158"/>
    </source>
</evidence>
<dbReference type="Proteomes" id="UP000218334">
    <property type="component" value="Unassembled WGS sequence"/>
</dbReference>
<feature type="compositionally biased region" description="Basic and acidic residues" evidence="2">
    <location>
        <begin position="333"/>
        <end position="345"/>
    </location>
</feature>
<feature type="domain" description="CCHC-type" evidence="3">
    <location>
        <begin position="273"/>
        <end position="286"/>
    </location>
</feature>
<organism evidence="4 5">
    <name type="scientific">Armillaria solidipes</name>
    <dbReference type="NCBI Taxonomy" id="1076256"/>
    <lineage>
        <taxon>Eukaryota</taxon>
        <taxon>Fungi</taxon>
        <taxon>Dikarya</taxon>
        <taxon>Basidiomycota</taxon>
        <taxon>Agaricomycotina</taxon>
        <taxon>Agaricomycetes</taxon>
        <taxon>Agaricomycetidae</taxon>
        <taxon>Agaricales</taxon>
        <taxon>Marasmiineae</taxon>
        <taxon>Physalacriaceae</taxon>
        <taxon>Armillaria</taxon>
    </lineage>
</organism>
<evidence type="ECO:0000313" key="5">
    <source>
        <dbReference type="Proteomes" id="UP000218334"/>
    </source>
</evidence>
<dbReference type="PROSITE" id="PS50158">
    <property type="entry name" value="ZF_CCHC"/>
    <property type="match status" value="1"/>
</dbReference>
<gene>
    <name evidence="4" type="ORF">ARMSODRAFT_973299</name>
</gene>
<dbReference type="InterPro" id="IPR001878">
    <property type="entry name" value="Znf_CCHC"/>
</dbReference>
<reference evidence="5" key="1">
    <citation type="journal article" date="2017" name="Nat. Ecol. Evol.">
        <title>Genome expansion and lineage-specific genetic innovations in the forest pathogenic fungi Armillaria.</title>
        <authorList>
            <person name="Sipos G."/>
            <person name="Prasanna A.N."/>
            <person name="Walter M.C."/>
            <person name="O'Connor E."/>
            <person name="Balint B."/>
            <person name="Krizsan K."/>
            <person name="Kiss B."/>
            <person name="Hess J."/>
            <person name="Varga T."/>
            <person name="Slot J."/>
            <person name="Riley R."/>
            <person name="Boka B."/>
            <person name="Rigling D."/>
            <person name="Barry K."/>
            <person name="Lee J."/>
            <person name="Mihaltcheva S."/>
            <person name="LaButti K."/>
            <person name="Lipzen A."/>
            <person name="Waldron R."/>
            <person name="Moloney N.M."/>
            <person name="Sperisen C."/>
            <person name="Kredics L."/>
            <person name="Vagvoelgyi C."/>
            <person name="Patrignani A."/>
            <person name="Fitzpatrick D."/>
            <person name="Nagy I."/>
            <person name="Doyle S."/>
            <person name="Anderson J.B."/>
            <person name="Grigoriev I.V."/>
            <person name="Gueldener U."/>
            <person name="Muensterkoetter M."/>
            <person name="Nagy L.G."/>
        </authorList>
    </citation>
    <scope>NUCLEOTIDE SEQUENCE [LARGE SCALE GENOMIC DNA]</scope>
    <source>
        <strain evidence="5">28-4</strain>
    </source>
</reference>
<keyword evidence="5" id="KW-1185">Reference proteome</keyword>
<dbReference type="AlphaFoldDB" id="A0A2H3C051"/>
<feature type="region of interest" description="Disordered" evidence="2">
    <location>
        <begin position="333"/>
        <end position="408"/>
    </location>
</feature>
<dbReference type="EMBL" id="KZ293423">
    <property type="protein sequence ID" value="PBK71698.1"/>
    <property type="molecule type" value="Genomic_DNA"/>
</dbReference>
<dbReference type="GO" id="GO:0008270">
    <property type="term" value="F:zinc ion binding"/>
    <property type="evidence" value="ECO:0007669"/>
    <property type="project" value="UniProtKB-KW"/>
</dbReference>
<evidence type="ECO:0000313" key="4">
    <source>
        <dbReference type="EMBL" id="PBK71698.1"/>
    </source>
</evidence>
<dbReference type="GO" id="GO:0003676">
    <property type="term" value="F:nucleic acid binding"/>
    <property type="evidence" value="ECO:0007669"/>
    <property type="project" value="InterPro"/>
</dbReference>
<evidence type="ECO:0000256" key="2">
    <source>
        <dbReference type="SAM" id="MobiDB-lite"/>
    </source>
</evidence>
<name>A0A2H3C051_9AGAR</name>
<proteinExistence type="predicted"/>
<protein>
    <recommendedName>
        <fullName evidence="3">CCHC-type domain-containing protein</fullName>
    </recommendedName>
</protein>
<keyword evidence="1" id="KW-0479">Metal-binding</keyword>
<keyword evidence="1" id="KW-0862">Zinc</keyword>
<feature type="compositionally biased region" description="Polar residues" evidence="2">
    <location>
        <begin position="356"/>
        <end position="372"/>
    </location>
</feature>